<evidence type="ECO:0000313" key="2">
    <source>
        <dbReference type="EMBL" id="CAK0867682.1"/>
    </source>
</evidence>
<feature type="compositionally biased region" description="Low complexity" evidence="1">
    <location>
        <begin position="1"/>
        <end position="11"/>
    </location>
</feature>
<evidence type="ECO:0000313" key="3">
    <source>
        <dbReference type="Proteomes" id="UP001189429"/>
    </source>
</evidence>
<name>A0ABN9V4J1_9DINO</name>
<protein>
    <submittedName>
        <fullName evidence="2">Uncharacterized protein</fullName>
    </submittedName>
</protein>
<evidence type="ECO:0000256" key="1">
    <source>
        <dbReference type="SAM" id="MobiDB-lite"/>
    </source>
</evidence>
<accession>A0ABN9V4J1</accession>
<dbReference type="EMBL" id="CAUYUJ010016670">
    <property type="protein sequence ID" value="CAK0867682.1"/>
    <property type="molecule type" value="Genomic_DNA"/>
</dbReference>
<keyword evidence="3" id="KW-1185">Reference proteome</keyword>
<comment type="caution">
    <text evidence="2">The sequence shown here is derived from an EMBL/GenBank/DDBJ whole genome shotgun (WGS) entry which is preliminary data.</text>
</comment>
<proteinExistence type="predicted"/>
<reference evidence="2" key="1">
    <citation type="submission" date="2023-10" db="EMBL/GenBank/DDBJ databases">
        <authorList>
            <person name="Chen Y."/>
            <person name="Shah S."/>
            <person name="Dougan E. K."/>
            <person name="Thang M."/>
            <person name="Chan C."/>
        </authorList>
    </citation>
    <scope>NUCLEOTIDE SEQUENCE [LARGE SCALE GENOMIC DNA]</scope>
</reference>
<gene>
    <name evidence="2" type="ORF">PCOR1329_LOCUS54558</name>
</gene>
<feature type="non-terminal residue" evidence="2">
    <location>
        <position position="112"/>
    </location>
</feature>
<dbReference type="Proteomes" id="UP001189429">
    <property type="component" value="Unassembled WGS sequence"/>
</dbReference>
<sequence length="112" mass="11322">MGCSSSGLRAEGGARRRRQSYSPLAPPESAEPGSEATPEEARGVLAQAVTTLERRNSLTDCTVTEVIPPSLADRTCLLGPAAPCEDEGASCGRQLRDAGGLACAPAAGPVAA</sequence>
<organism evidence="2 3">
    <name type="scientific">Prorocentrum cordatum</name>
    <dbReference type="NCBI Taxonomy" id="2364126"/>
    <lineage>
        <taxon>Eukaryota</taxon>
        <taxon>Sar</taxon>
        <taxon>Alveolata</taxon>
        <taxon>Dinophyceae</taxon>
        <taxon>Prorocentrales</taxon>
        <taxon>Prorocentraceae</taxon>
        <taxon>Prorocentrum</taxon>
    </lineage>
</organism>
<feature type="region of interest" description="Disordered" evidence="1">
    <location>
        <begin position="1"/>
        <end position="42"/>
    </location>
</feature>